<evidence type="ECO:0000256" key="4">
    <source>
        <dbReference type="ARBA" id="ARBA00022692"/>
    </source>
</evidence>
<feature type="transmembrane region" description="Helical" evidence="11">
    <location>
        <begin position="262"/>
        <end position="279"/>
    </location>
</feature>
<keyword evidence="8" id="KW-0325">Glycoprotein</keyword>
<keyword evidence="5" id="KW-0256">Endoplasmic reticulum</keyword>
<dbReference type="Pfam" id="PF03798">
    <property type="entry name" value="TRAM_LAG1_CLN8"/>
    <property type="match status" value="1"/>
</dbReference>
<dbReference type="PANTHER" id="PTHR12560">
    <property type="entry name" value="LONGEVITY ASSURANCE FACTOR 1 LAG1"/>
    <property type="match status" value="1"/>
</dbReference>
<evidence type="ECO:0000256" key="11">
    <source>
        <dbReference type="SAM" id="Phobius"/>
    </source>
</evidence>
<feature type="transmembrane region" description="Helical" evidence="11">
    <location>
        <begin position="216"/>
        <end position="242"/>
    </location>
</feature>
<feature type="region of interest" description="Disordered" evidence="10">
    <location>
        <begin position="359"/>
        <end position="423"/>
    </location>
</feature>
<dbReference type="InterPro" id="IPR006634">
    <property type="entry name" value="TLC-dom"/>
</dbReference>
<evidence type="ECO:0000256" key="10">
    <source>
        <dbReference type="SAM" id="MobiDB-lite"/>
    </source>
</evidence>
<keyword evidence="4 9" id="KW-0812">Transmembrane</keyword>
<dbReference type="GO" id="GO:0046513">
    <property type="term" value="P:ceramide biosynthetic process"/>
    <property type="evidence" value="ECO:0007669"/>
    <property type="project" value="InterPro"/>
</dbReference>
<evidence type="ECO:0000256" key="1">
    <source>
        <dbReference type="ARBA" id="ARBA00004477"/>
    </source>
</evidence>
<feature type="transmembrane region" description="Helical" evidence="11">
    <location>
        <begin position="184"/>
        <end position="204"/>
    </location>
</feature>
<reference evidence="13" key="1">
    <citation type="submission" date="2021-06" db="EMBL/GenBank/DDBJ databases">
        <title>Comparative genomics, transcriptomics and evolutionary studies reveal genomic signatures of adaptation to plant cell wall in hemibiotrophic fungi.</title>
        <authorList>
            <consortium name="DOE Joint Genome Institute"/>
            <person name="Baroncelli R."/>
            <person name="Diaz J.F."/>
            <person name="Benocci T."/>
            <person name="Peng M."/>
            <person name="Battaglia E."/>
            <person name="Haridas S."/>
            <person name="Andreopoulos W."/>
            <person name="Labutti K."/>
            <person name="Pangilinan J."/>
            <person name="Floch G.L."/>
            <person name="Makela M.R."/>
            <person name="Henrissat B."/>
            <person name="Grigoriev I.V."/>
            <person name="Crouch J.A."/>
            <person name="De Vries R.P."/>
            <person name="Sukno S.A."/>
            <person name="Thon M.R."/>
        </authorList>
    </citation>
    <scope>NUCLEOTIDE SEQUENCE</scope>
    <source>
        <strain evidence="13">MAFF235873</strain>
    </source>
</reference>
<dbReference type="EMBL" id="MU843020">
    <property type="protein sequence ID" value="KAK2022911.1"/>
    <property type="molecule type" value="Genomic_DNA"/>
</dbReference>
<dbReference type="Proteomes" id="UP001232148">
    <property type="component" value="Unassembled WGS sequence"/>
</dbReference>
<comment type="caution">
    <text evidence="13">The sequence shown here is derived from an EMBL/GenBank/DDBJ whole genome shotgun (WGS) entry which is preliminary data.</text>
</comment>
<organism evidence="13 14">
    <name type="scientific">Colletotrichum zoysiae</name>
    <dbReference type="NCBI Taxonomy" id="1216348"/>
    <lineage>
        <taxon>Eukaryota</taxon>
        <taxon>Fungi</taxon>
        <taxon>Dikarya</taxon>
        <taxon>Ascomycota</taxon>
        <taxon>Pezizomycotina</taxon>
        <taxon>Sordariomycetes</taxon>
        <taxon>Hypocreomycetidae</taxon>
        <taxon>Glomerellales</taxon>
        <taxon>Glomerellaceae</taxon>
        <taxon>Colletotrichum</taxon>
        <taxon>Colletotrichum graminicola species complex</taxon>
    </lineage>
</organism>
<feature type="compositionally biased region" description="Basic and acidic residues" evidence="10">
    <location>
        <begin position="393"/>
        <end position="407"/>
    </location>
</feature>
<evidence type="ECO:0000313" key="14">
    <source>
        <dbReference type="Proteomes" id="UP001232148"/>
    </source>
</evidence>
<keyword evidence="3" id="KW-0808">Transferase</keyword>
<keyword evidence="14" id="KW-1185">Reference proteome</keyword>
<dbReference type="PANTHER" id="PTHR12560:SF11">
    <property type="entry name" value="CERAMIDE SYNTHASE LAC1-RELATED"/>
    <property type="match status" value="1"/>
</dbReference>
<evidence type="ECO:0000256" key="5">
    <source>
        <dbReference type="ARBA" id="ARBA00022824"/>
    </source>
</evidence>
<dbReference type="SMART" id="SM00724">
    <property type="entry name" value="TLC"/>
    <property type="match status" value="1"/>
</dbReference>
<comment type="subcellular location">
    <subcellularLocation>
        <location evidence="1">Endoplasmic reticulum membrane</location>
        <topology evidence="1">Multi-pass membrane protein</topology>
    </subcellularLocation>
</comment>
<dbReference type="PROSITE" id="PS50922">
    <property type="entry name" value="TLC"/>
    <property type="match status" value="1"/>
</dbReference>
<evidence type="ECO:0000256" key="9">
    <source>
        <dbReference type="PROSITE-ProRule" id="PRU00205"/>
    </source>
</evidence>
<feature type="transmembrane region" description="Helical" evidence="11">
    <location>
        <begin position="95"/>
        <end position="112"/>
    </location>
</feature>
<comment type="similarity">
    <text evidence="2">Belongs to the sphingosine N-acyltransferase family.</text>
</comment>
<dbReference type="InterPro" id="IPR016439">
    <property type="entry name" value="Lag1/Lac1-like"/>
</dbReference>
<feature type="transmembrane region" description="Helical" evidence="11">
    <location>
        <begin position="43"/>
        <end position="60"/>
    </location>
</feature>
<dbReference type="AlphaFoldDB" id="A0AAD9H6W8"/>
<evidence type="ECO:0000256" key="7">
    <source>
        <dbReference type="ARBA" id="ARBA00023136"/>
    </source>
</evidence>
<feature type="transmembrane region" description="Helical" evidence="11">
    <location>
        <begin position="319"/>
        <end position="337"/>
    </location>
</feature>
<keyword evidence="6 11" id="KW-1133">Transmembrane helix</keyword>
<sequence length="423" mass="48065">MGANYMELQPGTQVPPKMLRNYHAKGFSKRKKSRMLALARRRTWILPLILTVAVFSLYAVNPTGSNPARHFIFPSYEQEDAGGGTARYGKGPWDIAFVCFYTVLLTFTREFCMHEILRPLARAWGIESRAKRTRFAENMYTVLYVAPVAVWGMLVMSRTPVWYFDTRGMYAGFPHRTHDAGFKCYYLLQAAFWAQQVVVMALGLEERRKDFRELAAHHVVTVALVALSYRFHFAYMGVAVYVTHDVSDLFLSVSKSLNYLGSRYQGVSFGLCIAVWVYTRHYVNLRILYSALPGAEFSTVGPYELDWDAEQYKCPLSNAISFGLLAALQALNLFWLYCLLRSAYKFVFLGIAKDDRSEDEETVAAPPPVRDVRGEGSKTAMDMSAQDADEFEIEKNPSSRVTGKEALHMQTPGQGLKRREISK</sequence>
<accession>A0AAD9H6W8</accession>
<protein>
    <submittedName>
        <fullName evidence="13">TLC domain-containing protein</fullName>
    </submittedName>
</protein>
<evidence type="ECO:0000313" key="13">
    <source>
        <dbReference type="EMBL" id="KAK2022911.1"/>
    </source>
</evidence>
<proteinExistence type="inferred from homology"/>
<name>A0AAD9H6W8_9PEZI</name>
<evidence type="ECO:0000256" key="3">
    <source>
        <dbReference type="ARBA" id="ARBA00022679"/>
    </source>
</evidence>
<dbReference type="GO" id="GO:0050291">
    <property type="term" value="F:sphingosine N-acyltransferase activity"/>
    <property type="evidence" value="ECO:0007669"/>
    <property type="project" value="InterPro"/>
</dbReference>
<evidence type="ECO:0000256" key="2">
    <source>
        <dbReference type="ARBA" id="ARBA00009808"/>
    </source>
</evidence>
<feature type="domain" description="TLC" evidence="12">
    <location>
        <begin position="130"/>
        <end position="348"/>
    </location>
</feature>
<evidence type="ECO:0000259" key="12">
    <source>
        <dbReference type="PROSITE" id="PS50922"/>
    </source>
</evidence>
<gene>
    <name evidence="13" type="ORF">LX32DRAFT_173236</name>
</gene>
<feature type="transmembrane region" description="Helical" evidence="11">
    <location>
        <begin position="141"/>
        <end position="164"/>
    </location>
</feature>
<dbReference type="GO" id="GO:0005789">
    <property type="term" value="C:endoplasmic reticulum membrane"/>
    <property type="evidence" value="ECO:0007669"/>
    <property type="project" value="UniProtKB-SubCell"/>
</dbReference>
<evidence type="ECO:0000256" key="8">
    <source>
        <dbReference type="ARBA" id="ARBA00023180"/>
    </source>
</evidence>
<evidence type="ECO:0000256" key="6">
    <source>
        <dbReference type="ARBA" id="ARBA00022989"/>
    </source>
</evidence>
<keyword evidence="7 9" id="KW-0472">Membrane</keyword>